<evidence type="ECO:0000313" key="1">
    <source>
        <dbReference type="EMBL" id="GFY61098.1"/>
    </source>
</evidence>
<evidence type="ECO:0000313" key="2">
    <source>
        <dbReference type="Proteomes" id="UP000886998"/>
    </source>
</evidence>
<reference evidence="1" key="1">
    <citation type="submission" date="2020-08" db="EMBL/GenBank/DDBJ databases">
        <title>Multicomponent nature underlies the extraordinary mechanical properties of spider dragline silk.</title>
        <authorList>
            <person name="Kono N."/>
            <person name="Nakamura H."/>
            <person name="Mori M."/>
            <person name="Yoshida Y."/>
            <person name="Ohtoshi R."/>
            <person name="Malay A.D."/>
            <person name="Moran D.A.P."/>
            <person name="Tomita M."/>
            <person name="Numata K."/>
            <person name="Arakawa K."/>
        </authorList>
    </citation>
    <scope>NUCLEOTIDE SEQUENCE</scope>
</reference>
<organism evidence="1 2">
    <name type="scientific">Trichonephila inaurata madagascariensis</name>
    <dbReference type="NCBI Taxonomy" id="2747483"/>
    <lineage>
        <taxon>Eukaryota</taxon>
        <taxon>Metazoa</taxon>
        <taxon>Ecdysozoa</taxon>
        <taxon>Arthropoda</taxon>
        <taxon>Chelicerata</taxon>
        <taxon>Arachnida</taxon>
        <taxon>Araneae</taxon>
        <taxon>Araneomorphae</taxon>
        <taxon>Entelegynae</taxon>
        <taxon>Araneoidea</taxon>
        <taxon>Nephilidae</taxon>
        <taxon>Trichonephila</taxon>
        <taxon>Trichonephila inaurata</taxon>
    </lineage>
</organism>
<dbReference type="AlphaFoldDB" id="A0A8X7CBY5"/>
<dbReference type="Proteomes" id="UP000886998">
    <property type="component" value="Unassembled WGS sequence"/>
</dbReference>
<dbReference type="OrthoDB" id="6458516at2759"/>
<dbReference type="EMBL" id="BMAV01013429">
    <property type="protein sequence ID" value="GFY61098.1"/>
    <property type="molecule type" value="Genomic_DNA"/>
</dbReference>
<name>A0A8X7CBY5_9ARAC</name>
<keyword evidence="2" id="KW-1185">Reference proteome</keyword>
<sequence length="103" mass="11747">MIYKMCQGLDIPVKLVAEPDKKIWVVKRKSQNREKRPTPKVFSKTILMFCEASDIGAELSLSTSREQHLLENQLKLRKPLPTVHSLMIFKMCKALGLSAKVHA</sequence>
<gene>
    <name evidence="1" type="ORF">TNIN_346601</name>
</gene>
<protein>
    <submittedName>
        <fullName evidence="1">Uncharacterized protein</fullName>
    </submittedName>
</protein>
<comment type="caution">
    <text evidence="1">The sequence shown here is derived from an EMBL/GenBank/DDBJ whole genome shotgun (WGS) entry which is preliminary data.</text>
</comment>
<accession>A0A8X7CBY5</accession>
<proteinExistence type="predicted"/>